<dbReference type="InParanoid" id="A0A0H2RSV9"/>
<organism evidence="3 4">
    <name type="scientific">Schizopora paradoxa</name>
    <dbReference type="NCBI Taxonomy" id="27342"/>
    <lineage>
        <taxon>Eukaryota</taxon>
        <taxon>Fungi</taxon>
        <taxon>Dikarya</taxon>
        <taxon>Basidiomycota</taxon>
        <taxon>Agaricomycotina</taxon>
        <taxon>Agaricomycetes</taxon>
        <taxon>Hymenochaetales</taxon>
        <taxon>Schizoporaceae</taxon>
        <taxon>Schizopora</taxon>
    </lineage>
</organism>
<evidence type="ECO:0000256" key="2">
    <source>
        <dbReference type="ARBA" id="ARBA00023002"/>
    </source>
</evidence>
<reference evidence="3 4" key="1">
    <citation type="submission" date="2015-04" db="EMBL/GenBank/DDBJ databases">
        <title>Complete genome sequence of Schizopora paradoxa KUC8140, a cosmopolitan wood degrader in East Asia.</title>
        <authorList>
            <consortium name="DOE Joint Genome Institute"/>
            <person name="Min B."/>
            <person name="Park H."/>
            <person name="Jang Y."/>
            <person name="Kim J.-J."/>
            <person name="Kim K.H."/>
            <person name="Pangilinan J."/>
            <person name="Lipzen A."/>
            <person name="Riley R."/>
            <person name="Grigoriev I.V."/>
            <person name="Spatafora J.W."/>
            <person name="Choi I.-G."/>
        </authorList>
    </citation>
    <scope>NUCLEOTIDE SEQUENCE [LARGE SCALE GENOMIC DNA]</scope>
    <source>
        <strain evidence="3 4">KUC8140</strain>
    </source>
</reference>
<keyword evidence="4" id="KW-1185">Reference proteome</keyword>
<evidence type="ECO:0000313" key="3">
    <source>
        <dbReference type="EMBL" id="KLO14712.1"/>
    </source>
</evidence>
<dbReference type="AlphaFoldDB" id="A0A0H2RSV9"/>
<dbReference type="OrthoDB" id="1933717at2759"/>
<proteinExistence type="inferred from homology"/>
<keyword evidence="2" id="KW-0560">Oxidoreductase</keyword>
<dbReference type="Proteomes" id="UP000053477">
    <property type="component" value="Unassembled WGS sequence"/>
</dbReference>
<evidence type="ECO:0000313" key="4">
    <source>
        <dbReference type="Proteomes" id="UP000053477"/>
    </source>
</evidence>
<dbReference type="Pfam" id="PF00106">
    <property type="entry name" value="adh_short"/>
    <property type="match status" value="1"/>
</dbReference>
<dbReference type="GO" id="GO:0016020">
    <property type="term" value="C:membrane"/>
    <property type="evidence" value="ECO:0007669"/>
    <property type="project" value="TreeGrafter"/>
</dbReference>
<dbReference type="PANTHER" id="PTHR44196">
    <property type="entry name" value="DEHYDROGENASE/REDUCTASE SDR FAMILY MEMBER 7B"/>
    <property type="match status" value="1"/>
</dbReference>
<dbReference type="CDD" id="cd05233">
    <property type="entry name" value="SDR_c"/>
    <property type="match status" value="1"/>
</dbReference>
<accession>A0A0H2RSV9</accession>
<dbReference type="Gene3D" id="3.40.50.720">
    <property type="entry name" value="NAD(P)-binding Rossmann-like Domain"/>
    <property type="match status" value="1"/>
</dbReference>
<sequence>MTFGVTPEDRHSVYPAINPDNFVGALENKVALVTGAGRGIGRAIAIALAQAGARVALLARTKSQLDEVAEEIKTKYGRNTLVLPVDVTNQSDVAAAFKKTENELGKLDVLIANAGIALWRPFLHLDFNEDFWRIMEVDFKAPMFLIQLAMKSMVERKAGAIIAISGQGVVQRFPGLSGNSASKVALHIAIGALQDELDASGESGVHMYTLCPGVVKTELFKGYNLFEEDMEKMKQGSTKSWKGLLDTAGDSPELCAQTCVYIATGKAKELRGRYIDVSKDIQSVVDQADIVKKENLYNMSIKQLDG</sequence>
<dbReference type="InterPro" id="IPR002347">
    <property type="entry name" value="SDR_fam"/>
</dbReference>
<comment type="similarity">
    <text evidence="1">Belongs to the short-chain dehydrogenases/reductases (SDR) family.</text>
</comment>
<dbReference type="EMBL" id="KQ085939">
    <property type="protein sequence ID" value="KLO14712.1"/>
    <property type="molecule type" value="Genomic_DNA"/>
</dbReference>
<evidence type="ECO:0000256" key="1">
    <source>
        <dbReference type="ARBA" id="ARBA00006484"/>
    </source>
</evidence>
<name>A0A0H2RSV9_9AGAM</name>
<dbReference type="SUPFAM" id="SSF51735">
    <property type="entry name" value="NAD(P)-binding Rossmann-fold domains"/>
    <property type="match status" value="1"/>
</dbReference>
<dbReference type="InterPro" id="IPR036291">
    <property type="entry name" value="NAD(P)-bd_dom_sf"/>
</dbReference>
<protein>
    <submittedName>
        <fullName evidence="3">NAD(P)-binding protein</fullName>
    </submittedName>
</protein>
<dbReference type="PRINTS" id="PR00081">
    <property type="entry name" value="GDHRDH"/>
</dbReference>
<dbReference type="STRING" id="27342.A0A0H2RSV9"/>
<dbReference type="GO" id="GO:0016491">
    <property type="term" value="F:oxidoreductase activity"/>
    <property type="evidence" value="ECO:0007669"/>
    <property type="project" value="UniProtKB-KW"/>
</dbReference>
<dbReference type="PANTHER" id="PTHR44196:SF1">
    <property type="entry name" value="DEHYDROGENASE_REDUCTASE SDR FAMILY MEMBER 7B"/>
    <property type="match status" value="1"/>
</dbReference>
<gene>
    <name evidence="3" type="ORF">SCHPADRAFT_939269</name>
</gene>